<organism evidence="3">
    <name type="scientific">Candidatus Methanophaga sp. ANME-1 ERB7</name>
    <dbReference type="NCBI Taxonomy" id="2759913"/>
    <lineage>
        <taxon>Archaea</taxon>
        <taxon>Methanobacteriati</taxon>
        <taxon>Methanobacteriota</taxon>
        <taxon>Stenosarchaea group</taxon>
        <taxon>Methanomicrobia</taxon>
        <taxon>Candidatus Methanophagales</taxon>
        <taxon>Candidatus Methanophagaceae</taxon>
        <taxon>Candidatus Methanophaga</taxon>
    </lineage>
</organism>
<dbReference type="PANTHER" id="PTHR43540:SF6">
    <property type="entry name" value="ISOCHORISMATASE-LIKE DOMAIN-CONTAINING PROTEIN"/>
    <property type="match status" value="1"/>
</dbReference>
<feature type="domain" description="Isochorismatase-like" evidence="2">
    <location>
        <begin position="42"/>
        <end position="221"/>
    </location>
</feature>
<dbReference type="InterPro" id="IPR036380">
    <property type="entry name" value="Isochorismatase-like_sf"/>
</dbReference>
<evidence type="ECO:0000259" key="2">
    <source>
        <dbReference type="Pfam" id="PF00857"/>
    </source>
</evidence>
<sequence length="233" mass="26324">MGDALLQSAENRVISELRRKTEQFIKDIGRPQQLYNIDKSKTALIVVDMQNFVCDPEDGQKIQGINTSIKNINRLVDACHKEHIPVIWVRHNITGDDAGLYSRFHKTPLRKEITNLSHGTLIYKELHFKEAEDYQVCKNRYSAFFPGTSGLDNTLKVLGRTQLIFTGVVANVCVESTVRDAMQLGYEVILVSDAIAAMDRVVLEVTLMNTRLSFGDVRDTATVLEDLDNRRIG</sequence>
<dbReference type="Pfam" id="PF00857">
    <property type="entry name" value="Isochorismatase"/>
    <property type="match status" value="1"/>
</dbReference>
<name>A0A7G9Z233_9EURY</name>
<dbReference type="EMBL" id="MT631575">
    <property type="protein sequence ID" value="QNO54317.1"/>
    <property type="molecule type" value="Genomic_DNA"/>
</dbReference>
<protein>
    <submittedName>
        <fullName evidence="3">Peroxyureidoacrylate/ureidoacrylate amidohydrolase RutB</fullName>
        <ecNumber evidence="3">3.5.1.110</ecNumber>
    </submittedName>
</protein>
<gene>
    <name evidence="3" type="primary">rutB</name>
    <name evidence="3" type="ORF">MAAFGJEL_00009</name>
</gene>
<dbReference type="Gene3D" id="3.40.50.850">
    <property type="entry name" value="Isochorismatase-like"/>
    <property type="match status" value="1"/>
</dbReference>
<keyword evidence="1 3" id="KW-0378">Hydrolase</keyword>
<dbReference type="GO" id="GO:0016787">
    <property type="term" value="F:hydrolase activity"/>
    <property type="evidence" value="ECO:0007669"/>
    <property type="project" value="UniProtKB-KW"/>
</dbReference>
<dbReference type="SUPFAM" id="SSF52499">
    <property type="entry name" value="Isochorismatase-like hydrolases"/>
    <property type="match status" value="1"/>
</dbReference>
<evidence type="ECO:0000256" key="1">
    <source>
        <dbReference type="ARBA" id="ARBA00022801"/>
    </source>
</evidence>
<accession>A0A7G9Z233</accession>
<dbReference type="CDD" id="cd00431">
    <property type="entry name" value="cysteine_hydrolases"/>
    <property type="match status" value="1"/>
</dbReference>
<evidence type="ECO:0000313" key="3">
    <source>
        <dbReference type="EMBL" id="QNO54317.1"/>
    </source>
</evidence>
<proteinExistence type="predicted"/>
<dbReference type="InterPro" id="IPR050272">
    <property type="entry name" value="Isochorismatase-like_hydrls"/>
</dbReference>
<dbReference type="PANTHER" id="PTHR43540">
    <property type="entry name" value="PEROXYUREIDOACRYLATE/UREIDOACRYLATE AMIDOHYDROLASE-RELATED"/>
    <property type="match status" value="1"/>
</dbReference>
<reference evidence="3" key="1">
    <citation type="submission" date="2020-06" db="EMBL/GenBank/DDBJ databases">
        <title>Unique genomic features of the anaerobic methanotrophic archaea.</title>
        <authorList>
            <person name="Chadwick G.L."/>
            <person name="Skennerton C.T."/>
            <person name="Laso-Perez R."/>
            <person name="Leu A.O."/>
            <person name="Speth D.R."/>
            <person name="Yu H."/>
            <person name="Morgan-Lang C."/>
            <person name="Hatzenpichler R."/>
            <person name="Goudeau D."/>
            <person name="Malmstrom R."/>
            <person name="Brazelton W.J."/>
            <person name="Woyke T."/>
            <person name="Hallam S.J."/>
            <person name="Tyson G.W."/>
            <person name="Wegener G."/>
            <person name="Boetius A."/>
            <person name="Orphan V."/>
        </authorList>
    </citation>
    <scope>NUCLEOTIDE SEQUENCE</scope>
</reference>
<dbReference type="AlphaFoldDB" id="A0A7G9Z233"/>
<dbReference type="InterPro" id="IPR000868">
    <property type="entry name" value="Isochorismatase-like_dom"/>
</dbReference>
<dbReference type="EC" id="3.5.1.110" evidence="3"/>